<gene>
    <name evidence="3" type="primary">MST28</name>
    <name evidence="2" type="ORF">FIM1_1701</name>
    <name evidence="3" type="ORF">FIM1_4307</name>
</gene>
<evidence type="ECO:0000256" key="1">
    <source>
        <dbReference type="SAM" id="Phobius"/>
    </source>
</evidence>
<dbReference type="Proteomes" id="UP000422736">
    <property type="component" value="Chromosome 6"/>
</dbReference>
<keyword evidence="1" id="KW-0812">Transmembrane</keyword>
<reference evidence="2 4" key="2">
    <citation type="submission" date="2019-11" db="EMBL/GenBank/DDBJ databases">
        <authorList>
            <person name="Lu H."/>
        </authorList>
    </citation>
    <scope>NUCLEOTIDE SEQUENCE [LARGE SCALE GENOMIC DNA]</scope>
    <source>
        <strain evidence="2 4">FIM1</strain>
    </source>
</reference>
<keyword evidence="1" id="KW-0472">Membrane</keyword>
<feature type="transmembrane region" description="Helical" evidence="1">
    <location>
        <begin position="66"/>
        <end position="88"/>
    </location>
</feature>
<dbReference type="Pfam" id="PF00674">
    <property type="entry name" value="DUP"/>
    <property type="match status" value="1"/>
</dbReference>
<keyword evidence="4" id="KW-1185">Reference proteome</keyword>
<organism evidence="2 4">
    <name type="scientific">Kluyveromyces marxianus</name>
    <name type="common">Yeast</name>
    <name type="synonym">Candida kefyr</name>
    <dbReference type="NCBI Taxonomy" id="4911"/>
    <lineage>
        <taxon>Eukaryota</taxon>
        <taxon>Fungi</taxon>
        <taxon>Dikarya</taxon>
        <taxon>Ascomycota</taxon>
        <taxon>Saccharomycotina</taxon>
        <taxon>Saccharomycetes</taxon>
        <taxon>Saccharomycetales</taxon>
        <taxon>Saccharomycetaceae</taxon>
        <taxon>Kluyveromyces</taxon>
    </lineage>
</organism>
<sequence length="193" mass="22050">MKGESDNPPQLAYSKLGKDLHRGRFSHIIAEHPVIVCSFIGIIVILIILCTTLVHDVHYDERDNLWATYTLLIIACITFLVALTSLMFGPFSLMLISETGDVLFFLKLIITGHSWEEIGRIMNSYLFQRGIWSTNSYFYDGQQCYDLFVLYSQKCTDPVIQTFIEQAKNKLVEGITTEWDRTQVPNKSQSSNA</sequence>
<evidence type="ECO:0000313" key="2">
    <source>
        <dbReference type="EMBL" id="QGN15018.1"/>
    </source>
</evidence>
<feature type="transmembrane region" description="Helical" evidence="1">
    <location>
        <begin position="34"/>
        <end position="54"/>
    </location>
</feature>
<reference evidence="2 4" key="1">
    <citation type="submission" date="2016-03" db="EMBL/GenBank/DDBJ databases">
        <title>How can Kluyveromyces marxianus grow so fast - potential evolutionary course in Saccharomyces Complex revealed by comparative genomics.</title>
        <authorList>
            <person name="Mo W."/>
            <person name="Lu W."/>
            <person name="Yang X."/>
            <person name="Qi J."/>
            <person name="Lv H."/>
        </authorList>
    </citation>
    <scope>NUCLEOTIDE SEQUENCE [LARGE SCALE GENOMIC DNA]</scope>
    <source>
        <strain evidence="2 4">FIM1</strain>
    </source>
</reference>
<dbReference type="Proteomes" id="UP000422736">
    <property type="component" value="Chromosome 3"/>
</dbReference>
<dbReference type="InterPro" id="IPR001142">
    <property type="entry name" value="DUP/COS"/>
</dbReference>
<evidence type="ECO:0000313" key="3">
    <source>
        <dbReference type="EMBL" id="QGN17569.1"/>
    </source>
</evidence>
<accession>A0ABX6ERQ5</accession>
<name>A0ABX6ERQ5_KLUMA</name>
<evidence type="ECO:0000313" key="4">
    <source>
        <dbReference type="Proteomes" id="UP000422736"/>
    </source>
</evidence>
<proteinExistence type="predicted"/>
<protein>
    <submittedName>
        <fullName evidence="3">Protein MST28</fullName>
    </submittedName>
    <submittedName>
        <fullName evidence="2">Protein YCR007C</fullName>
    </submittedName>
</protein>
<dbReference type="EMBL" id="CP015059">
    <property type="protein sequence ID" value="QGN17569.1"/>
    <property type="molecule type" value="Genomic_DNA"/>
</dbReference>
<keyword evidence="1" id="KW-1133">Transmembrane helix</keyword>
<dbReference type="EMBL" id="CP015056">
    <property type="protein sequence ID" value="QGN15018.1"/>
    <property type="molecule type" value="Genomic_DNA"/>
</dbReference>